<reference evidence="5 6" key="1">
    <citation type="submission" date="2018-12" db="EMBL/GenBank/DDBJ databases">
        <title>bacterium Hansschlegelia zhihuaiae S113.</title>
        <authorList>
            <person name="He J."/>
        </authorList>
    </citation>
    <scope>NUCLEOTIDE SEQUENCE [LARGE SCALE GENOMIC DNA]</scope>
    <source>
        <strain evidence="5 6">S 113</strain>
    </source>
</reference>
<dbReference type="SUPFAM" id="SSF46785">
    <property type="entry name" value="Winged helix' DNA-binding domain"/>
    <property type="match status" value="1"/>
</dbReference>
<dbReference type="Proteomes" id="UP000289708">
    <property type="component" value="Unassembled WGS sequence"/>
</dbReference>
<dbReference type="InterPro" id="IPR036388">
    <property type="entry name" value="WH-like_DNA-bd_sf"/>
</dbReference>
<dbReference type="AlphaFoldDB" id="A0A4Q0MCL2"/>
<evidence type="ECO:0000259" key="4">
    <source>
        <dbReference type="PROSITE" id="PS51063"/>
    </source>
</evidence>
<keyword evidence="2" id="KW-0238">DNA-binding</keyword>
<keyword evidence="6" id="KW-1185">Reference proteome</keyword>
<dbReference type="InterPro" id="IPR012318">
    <property type="entry name" value="HTH_CRP"/>
</dbReference>
<organism evidence="5 6">
    <name type="scientific">Hansschlegelia zhihuaiae</name>
    <dbReference type="NCBI Taxonomy" id="405005"/>
    <lineage>
        <taxon>Bacteria</taxon>
        <taxon>Pseudomonadati</taxon>
        <taxon>Pseudomonadota</taxon>
        <taxon>Alphaproteobacteria</taxon>
        <taxon>Hyphomicrobiales</taxon>
        <taxon>Methylopilaceae</taxon>
        <taxon>Hansschlegelia</taxon>
    </lineage>
</organism>
<dbReference type="PROSITE" id="PS51063">
    <property type="entry name" value="HTH_CRP_2"/>
    <property type="match status" value="1"/>
</dbReference>
<proteinExistence type="predicted"/>
<keyword evidence="1" id="KW-0805">Transcription regulation</keyword>
<evidence type="ECO:0000256" key="3">
    <source>
        <dbReference type="ARBA" id="ARBA00023163"/>
    </source>
</evidence>
<dbReference type="Pfam" id="PF13545">
    <property type="entry name" value="HTH_Crp_2"/>
    <property type="match status" value="1"/>
</dbReference>
<dbReference type="InterPro" id="IPR000595">
    <property type="entry name" value="cNMP-bd_dom"/>
</dbReference>
<evidence type="ECO:0000313" key="6">
    <source>
        <dbReference type="Proteomes" id="UP000289708"/>
    </source>
</evidence>
<dbReference type="SMART" id="SM00419">
    <property type="entry name" value="HTH_CRP"/>
    <property type="match status" value="1"/>
</dbReference>
<dbReference type="SUPFAM" id="SSF51206">
    <property type="entry name" value="cAMP-binding domain-like"/>
    <property type="match status" value="1"/>
</dbReference>
<feature type="domain" description="HTH crp-type" evidence="4">
    <location>
        <begin position="155"/>
        <end position="229"/>
    </location>
</feature>
<dbReference type="InterPro" id="IPR018490">
    <property type="entry name" value="cNMP-bd_dom_sf"/>
</dbReference>
<comment type="caution">
    <text evidence="5">The sequence shown here is derived from an EMBL/GenBank/DDBJ whole genome shotgun (WGS) entry which is preliminary data.</text>
</comment>
<dbReference type="InterPro" id="IPR036390">
    <property type="entry name" value="WH_DNA-bd_sf"/>
</dbReference>
<dbReference type="RefSeq" id="WP_128778501.1">
    <property type="nucleotide sequence ID" value="NZ_RYFI01000016.1"/>
</dbReference>
<dbReference type="Gene3D" id="1.10.10.10">
    <property type="entry name" value="Winged helix-like DNA-binding domain superfamily/Winged helix DNA-binding domain"/>
    <property type="match status" value="1"/>
</dbReference>
<evidence type="ECO:0000256" key="2">
    <source>
        <dbReference type="ARBA" id="ARBA00023125"/>
    </source>
</evidence>
<dbReference type="GO" id="GO:0003677">
    <property type="term" value="F:DNA binding"/>
    <property type="evidence" value="ECO:0007669"/>
    <property type="project" value="UniProtKB-KW"/>
</dbReference>
<dbReference type="OrthoDB" id="7584044at2"/>
<dbReference type="Gene3D" id="2.60.120.10">
    <property type="entry name" value="Jelly Rolls"/>
    <property type="match status" value="1"/>
</dbReference>
<evidence type="ECO:0000256" key="1">
    <source>
        <dbReference type="ARBA" id="ARBA00023015"/>
    </source>
</evidence>
<evidence type="ECO:0000313" key="5">
    <source>
        <dbReference type="EMBL" id="RXF70935.1"/>
    </source>
</evidence>
<accession>A0A4Q0MCL2</accession>
<protein>
    <submittedName>
        <fullName evidence="5">Crp/Fnr family transcriptional regulator</fullName>
    </submittedName>
</protein>
<keyword evidence="3" id="KW-0804">Transcription</keyword>
<gene>
    <name evidence="5" type="ORF">EK403_16130</name>
</gene>
<dbReference type="InterPro" id="IPR014710">
    <property type="entry name" value="RmlC-like_jellyroll"/>
</dbReference>
<dbReference type="SMART" id="SM00100">
    <property type="entry name" value="cNMP"/>
    <property type="match status" value="1"/>
</dbReference>
<dbReference type="EMBL" id="RYFI01000016">
    <property type="protein sequence ID" value="RXF70935.1"/>
    <property type="molecule type" value="Genomic_DNA"/>
</dbReference>
<dbReference type="GO" id="GO:0006355">
    <property type="term" value="P:regulation of DNA-templated transcription"/>
    <property type="evidence" value="ECO:0007669"/>
    <property type="project" value="InterPro"/>
</dbReference>
<name>A0A4Q0MCL2_9HYPH</name>
<dbReference type="Pfam" id="PF00027">
    <property type="entry name" value="cNMP_binding"/>
    <property type="match status" value="1"/>
</dbReference>
<dbReference type="CDD" id="cd00038">
    <property type="entry name" value="CAP_ED"/>
    <property type="match status" value="1"/>
</dbReference>
<sequence>MDRAGIVGGEINSALSRKLSAFAPWTDDEARTLQMLGSRQRRMEAHQVIFYENDAVSDVFLIQRGWTCAYKILSDGARQIIYFPLPGDIVGFSNLVVGKATTSLECLSETIISPISASAIYGVLTSDSKVAQGILWAMEQDRAMMTEHLVSVGRRSALVRTAHLIVEFALRLRLIGAQTDNSFNFPVSQGVLADALGLTAIHVNRILRQLREADLMTLQSGRIAIHDIDQLMALAAFDPTYLSPPRGMTDD</sequence>